<dbReference type="PANTHER" id="PTHR30008:SF0">
    <property type="entry name" value="EXODEOXYRIBONUCLEASE 7 LARGE SUBUNIT"/>
    <property type="match status" value="1"/>
</dbReference>
<evidence type="ECO:0000256" key="6">
    <source>
        <dbReference type="RuleBase" id="RU004355"/>
    </source>
</evidence>
<dbReference type="GO" id="GO:0008855">
    <property type="term" value="F:exodeoxyribonuclease VII activity"/>
    <property type="evidence" value="ECO:0007669"/>
    <property type="project" value="UniProtKB-EC"/>
</dbReference>
<keyword evidence="1 5" id="KW-0963">Cytoplasm</keyword>
<sequence>MKYPIPQDLPQTAAATTAQHPWPLALLNKKIEEYVAAMSLMWVEGEITEFVRRPGSKVQFLTLTDLHEKASITVKIFSHALRPTIEVGQHVVVQAKPDFYKVNGSLSLFAQEIRQVGLGDLLARIEELKAKLADEGLFDPRRKKPLPFLPSTIGLICGRNAKAKHDVLENTYHRWPDAQFEIREVAVQGAGAVSEIIPALEELDADPRVCVIIITRGGGSVEDLLPFSDEALARAVAAAQTPIVSAIGHETDAPILDLVADFRASTPTDAAKNVVPDVGELRQDLLLGLRRGRLAIDRLLESASHDVLALRTRPVMSQPRNMLDARAEDIAGLRQWSAQYMNSFVESRQADLSALTRQLRTLSPHSTLNRGYAVLRTQEGQIVRSPHGLVPGQHLTATLAEGSLDLVAPIGRTEE</sequence>
<dbReference type="Pfam" id="PF13742">
    <property type="entry name" value="tRNA_anti_2"/>
    <property type="match status" value="1"/>
</dbReference>
<reference evidence="9 10" key="1">
    <citation type="submission" date="2023-03" db="EMBL/GenBank/DDBJ databases">
        <title>Complete genome of Arcanobacterium canis strain DSM 25104 isolated in 2010 from a canine otitis externa in Germany.</title>
        <authorList>
            <person name="Borowiak M."/>
            <person name="Kreitlow A."/>
            <person name="Malorny B."/>
            <person name="Laemmler C."/>
            <person name="Prenger-Berninghoff E."/>
            <person name="Ploetz M."/>
            <person name="Abdulmawjood A."/>
        </authorList>
    </citation>
    <scope>NUCLEOTIDE SEQUENCE [LARGE SCALE GENOMIC DNA]</scope>
    <source>
        <strain evidence="9 10">DSM 25104</strain>
    </source>
</reference>
<organism evidence="9 10">
    <name type="scientific">Arcanobacterium canis</name>
    <dbReference type="NCBI Taxonomy" id="999183"/>
    <lineage>
        <taxon>Bacteria</taxon>
        <taxon>Bacillati</taxon>
        <taxon>Actinomycetota</taxon>
        <taxon>Actinomycetes</taxon>
        <taxon>Actinomycetales</taxon>
        <taxon>Actinomycetaceae</taxon>
        <taxon>Arcanobacterium</taxon>
    </lineage>
</organism>
<keyword evidence="4 5" id="KW-0269">Exonuclease</keyword>
<comment type="function">
    <text evidence="5">Bidirectionally degrades single-stranded DNA into large acid-insoluble oligonucleotides, which are then degraded further into small acid-soluble oligonucleotides.</text>
</comment>
<evidence type="ECO:0000259" key="7">
    <source>
        <dbReference type="Pfam" id="PF02601"/>
    </source>
</evidence>
<feature type="domain" description="OB-fold nucleic acid binding" evidence="8">
    <location>
        <begin position="25"/>
        <end position="114"/>
    </location>
</feature>
<evidence type="ECO:0000256" key="3">
    <source>
        <dbReference type="ARBA" id="ARBA00022801"/>
    </source>
</evidence>
<dbReference type="InterPro" id="IPR025824">
    <property type="entry name" value="OB-fold_nuc-bd_dom"/>
</dbReference>
<comment type="catalytic activity">
    <reaction evidence="5 6">
        <text>Exonucleolytic cleavage in either 5'- to 3'- or 3'- to 5'-direction to yield nucleoside 5'-phosphates.</text>
        <dbReference type="EC" id="3.1.11.6"/>
    </reaction>
</comment>
<dbReference type="EC" id="3.1.11.6" evidence="5"/>
<dbReference type="Pfam" id="PF02601">
    <property type="entry name" value="Exonuc_VII_L"/>
    <property type="match status" value="1"/>
</dbReference>
<proteinExistence type="inferred from homology"/>
<keyword evidence="3 5" id="KW-0378">Hydrolase</keyword>
<dbReference type="InterPro" id="IPR020579">
    <property type="entry name" value="Exonuc_VII_lsu_C"/>
</dbReference>
<evidence type="ECO:0000313" key="9">
    <source>
        <dbReference type="EMBL" id="WFM83682.1"/>
    </source>
</evidence>
<evidence type="ECO:0000256" key="1">
    <source>
        <dbReference type="ARBA" id="ARBA00022490"/>
    </source>
</evidence>
<comment type="subcellular location">
    <subcellularLocation>
        <location evidence="5 6">Cytoplasm</location>
    </subcellularLocation>
</comment>
<keyword evidence="10" id="KW-1185">Reference proteome</keyword>
<evidence type="ECO:0000313" key="10">
    <source>
        <dbReference type="Proteomes" id="UP001215216"/>
    </source>
</evidence>
<accession>A0ABY8FZD6</accession>
<dbReference type="Proteomes" id="UP001215216">
    <property type="component" value="Chromosome"/>
</dbReference>
<dbReference type="InterPro" id="IPR003753">
    <property type="entry name" value="Exonuc_VII_L"/>
</dbReference>
<dbReference type="PANTHER" id="PTHR30008">
    <property type="entry name" value="EXODEOXYRIBONUCLEASE 7 LARGE SUBUNIT"/>
    <property type="match status" value="1"/>
</dbReference>
<evidence type="ECO:0000256" key="4">
    <source>
        <dbReference type="ARBA" id="ARBA00022839"/>
    </source>
</evidence>
<keyword evidence="2 5" id="KW-0540">Nuclease</keyword>
<evidence type="ECO:0000256" key="5">
    <source>
        <dbReference type="HAMAP-Rule" id="MF_00378"/>
    </source>
</evidence>
<protein>
    <recommendedName>
        <fullName evidence="5">Exodeoxyribonuclease 7 large subunit</fullName>
        <ecNumber evidence="5">3.1.11.6</ecNumber>
    </recommendedName>
    <alternativeName>
        <fullName evidence="5">Exodeoxyribonuclease VII large subunit</fullName>
        <shortName evidence="5">Exonuclease VII large subunit</shortName>
    </alternativeName>
</protein>
<feature type="domain" description="Exonuclease VII large subunit C-terminal" evidence="7">
    <location>
        <begin position="137"/>
        <end position="334"/>
    </location>
</feature>
<name>A0ABY8FZD6_9ACTO</name>
<dbReference type="EMBL" id="CP121208">
    <property type="protein sequence ID" value="WFM83682.1"/>
    <property type="molecule type" value="Genomic_DNA"/>
</dbReference>
<dbReference type="CDD" id="cd04489">
    <property type="entry name" value="ExoVII_LU_OBF"/>
    <property type="match status" value="1"/>
</dbReference>
<comment type="similarity">
    <text evidence="5 6">Belongs to the XseA family.</text>
</comment>
<evidence type="ECO:0000256" key="2">
    <source>
        <dbReference type="ARBA" id="ARBA00022722"/>
    </source>
</evidence>
<dbReference type="RefSeq" id="WP_278013077.1">
    <property type="nucleotide sequence ID" value="NZ_CP121208.1"/>
</dbReference>
<evidence type="ECO:0000259" key="8">
    <source>
        <dbReference type="Pfam" id="PF13742"/>
    </source>
</evidence>
<comment type="subunit">
    <text evidence="5">Heterooligomer composed of large and small subunits.</text>
</comment>
<dbReference type="HAMAP" id="MF_00378">
    <property type="entry name" value="Exonuc_7_L"/>
    <property type="match status" value="1"/>
</dbReference>
<dbReference type="NCBIfam" id="TIGR00237">
    <property type="entry name" value="xseA"/>
    <property type="match status" value="1"/>
</dbReference>
<gene>
    <name evidence="5 9" type="primary">xseA</name>
    <name evidence="9" type="ORF">P7079_01495</name>
</gene>